<dbReference type="Pfam" id="PF07731">
    <property type="entry name" value="Cu-oxidase_2"/>
    <property type="match status" value="2"/>
</dbReference>
<comment type="subcellular location">
    <subcellularLocation>
        <location evidence="2">Membrane</location>
        <topology evidence="2">Single-pass membrane protein</topology>
    </subcellularLocation>
</comment>
<evidence type="ECO:0000256" key="9">
    <source>
        <dbReference type="ARBA" id="ARBA00022989"/>
    </source>
</evidence>
<dbReference type="PANTHER" id="PTHR11709:SF504">
    <property type="entry name" value="PLASTOCYANIN-LIKE DOMAIN-CONTAINING PROTEIN"/>
    <property type="match status" value="1"/>
</dbReference>
<evidence type="ECO:0000256" key="12">
    <source>
        <dbReference type="ARBA" id="ARBA00023136"/>
    </source>
</evidence>
<keyword evidence="5" id="KW-0812">Transmembrane</keyword>
<dbReference type="InterPro" id="IPR024715">
    <property type="entry name" value="Factor_5/8-like"/>
</dbReference>
<dbReference type="Proteomes" id="UP000245119">
    <property type="component" value="Linkage Group LG5"/>
</dbReference>
<dbReference type="PROSITE" id="PS00080">
    <property type="entry name" value="MULTICOPPER_OXIDASE2"/>
    <property type="match status" value="2"/>
</dbReference>
<evidence type="ECO:0000256" key="13">
    <source>
        <dbReference type="ARBA" id="ARBA00023157"/>
    </source>
</evidence>
<evidence type="ECO:0000256" key="15">
    <source>
        <dbReference type="PIRSR" id="PIRSR000354-1"/>
    </source>
</evidence>
<comment type="similarity">
    <text evidence="3">Belongs to the multicopper oxidase family.</text>
</comment>
<dbReference type="InterPro" id="IPR045087">
    <property type="entry name" value="Cu-oxidase_fam"/>
</dbReference>
<dbReference type="InterPro" id="IPR002355">
    <property type="entry name" value="Cu_oxidase_Cu_BS"/>
</dbReference>
<evidence type="ECO:0000256" key="6">
    <source>
        <dbReference type="ARBA" id="ARBA00022723"/>
    </source>
</evidence>
<evidence type="ECO:0000256" key="8">
    <source>
        <dbReference type="ARBA" id="ARBA00022737"/>
    </source>
</evidence>
<keyword evidence="11" id="KW-0406">Ion transport</keyword>
<gene>
    <name evidence="18" type="ORF">C0Q70_09298</name>
</gene>
<evidence type="ECO:0000256" key="5">
    <source>
        <dbReference type="ARBA" id="ARBA00022692"/>
    </source>
</evidence>
<keyword evidence="13 15" id="KW-1015">Disulfide bond</keyword>
<evidence type="ECO:0000313" key="19">
    <source>
        <dbReference type="Proteomes" id="UP000245119"/>
    </source>
</evidence>
<keyword evidence="9" id="KW-1133">Transmembrane helix</keyword>
<keyword evidence="12" id="KW-0472">Membrane</keyword>
<evidence type="ECO:0000256" key="4">
    <source>
        <dbReference type="ARBA" id="ARBA00022448"/>
    </source>
</evidence>
<dbReference type="SUPFAM" id="SSF49503">
    <property type="entry name" value="Cupredoxins"/>
    <property type="match status" value="12"/>
</dbReference>
<keyword evidence="14" id="KW-0325">Glycoprotein</keyword>
<evidence type="ECO:0000256" key="2">
    <source>
        <dbReference type="ARBA" id="ARBA00004167"/>
    </source>
</evidence>
<evidence type="ECO:0000256" key="3">
    <source>
        <dbReference type="ARBA" id="ARBA00010609"/>
    </source>
</evidence>
<dbReference type="PIRSF" id="PIRSF000354">
    <property type="entry name" value="Factors_V_VIII"/>
    <property type="match status" value="1"/>
</dbReference>
<evidence type="ECO:0000256" key="14">
    <source>
        <dbReference type="ARBA" id="ARBA00023180"/>
    </source>
</evidence>
<evidence type="ECO:0000256" key="10">
    <source>
        <dbReference type="ARBA" id="ARBA00023002"/>
    </source>
</evidence>
<comment type="cofactor">
    <cofactor evidence="1">
        <name>Cu cation</name>
        <dbReference type="ChEBI" id="CHEBI:23378"/>
    </cofactor>
</comment>
<dbReference type="Pfam" id="PF07732">
    <property type="entry name" value="Cu-oxidase_3"/>
    <property type="match status" value="4"/>
</dbReference>
<feature type="domain" description="Plastocyanin-like" evidence="17">
    <location>
        <begin position="1862"/>
        <end position="1930"/>
    </location>
</feature>
<evidence type="ECO:0000259" key="17">
    <source>
        <dbReference type="Pfam" id="PF07732"/>
    </source>
</evidence>
<feature type="disulfide bond" evidence="15">
    <location>
        <begin position="549"/>
        <end position="576"/>
    </location>
</feature>
<feature type="disulfide bond" evidence="15">
    <location>
        <begin position="295"/>
        <end position="376"/>
    </location>
</feature>
<dbReference type="FunFam" id="2.60.40.420:FF:000028">
    <property type="entry name" value="Ceruloplasmin"/>
    <property type="match status" value="1"/>
</dbReference>
<feature type="disulfide bond" evidence="15">
    <location>
        <begin position="1583"/>
        <end position="1610"/>
    </location>
</feature>
<organism evidence="18 19">
    <name type="scientific">Pomacea canaliculata</name>
    <name type="common">Golden apple snail</name>
    <dbReference type="NCBI Taxonomy" id="400727"/>
    <lineage>
        <taxon>Eukaryota</taxon>
        <taxon>Metazoa</taxon>
        <taxon>Spiralia</taxon>
        <taxon>Lophotrochozoa</taxon>
        <taxon>Mollusca</taxon>
        <taxon>Gastropoda</taxon>
        <taxon>Caenogastropoda</taxon>
        <taxon>Architaenioglossa</taxon>
        <taxon>Ampullarioidea</taxon>
        <taxon>Ampullariidae</taxon>
        <taxon>Pomacea</taxon>
    </lineage>
</organism>
<feature type="domain" description="Plastocyanin-like" evidence="17">
    <location>
        <begin position="1503"/>
        <end position="1573"/>
    </location>
</feature>
<dbReference type="InterPro" id="IPR011707">
    <property type="entry name" value="Cu-oxidase-like_N"/>
</dbReference>
<accession>A0A2T7P9D7</accession>
<keyword evidence="10" id="KW-0560">Oxidoreductase</keyword>
<keyword evidence="4" id="KW-0813">Transport</keyword>
<feature type="disulfide bond" evidence="15">
    <location>
        <begin position="651"/>
        <end position="733"/>
    </location>
</feature>
<dbReference type="InterPro" id="IPR011706">
    <property type="entry name" value="Cu-oxidase_C"/>
</dbReference>
<dbReference type="FunFam" id="2.60.40.420:FF:000002">
    <property type="entry name" value="Hephaestin like 1"/>
    <property type="match status" value="2"/>
</dbReference>
<keyword evidence="19" id="KW-1185">Reference proteome</keyword>
<dbReference type="GO" id="GO:0006826">
    <property type="term" value="P:iron ion transport"/>
    <property type="evidence" value="ECO:0007669"/>
    <property type="project" value="TreeGrafter"/>
</dbReference>
<keyword evidence="8" id="KW-0677">Repeat</keyword>
<evidence type="ECO:0000256" key="1">
    <source>
        <dbReference type="ARBA" id="ARBA00001935"/>
    </source>
</evidence>
<dbReference type="InterPro" id="IPR033138">
    <property type="entry name" value="Cu_oxidase_CS"/>
</dbReference>
<feature type="domain" description="Plastocyanin-like" evidence="17">
    <location>
        <begin position="1144"/>
        <end position="1251"/>
    </location>
</feature>
<feature type="domain" description="Plastocyanin-like" evidence="17">
    <location>
        <begin position="112"/>
        <end position="218"/>
    </location>
</feature>
<evidence type="ECO:0000259" key="16">
    <source>
        <dbReference type="Pfam" id="PF07731"/>
    </source>
</evidence>
<dbReference type="PROSITE" id="PS00079">
    <property type="entry name" value="MULTICOPPER_OXIDASE1"/>
    <property type="match status" value="4"/>
</dbReference>
<dbReference type="Gene3D" id="2.60.40.420">
    <property type="entry name" value="Cupredoxins - blue copper proteins"/>
    <property type="match status" value="10"/>
</dbReference>
<comment type="caution">
    <text evidence="18">The sequence shown here is derived from an EMBL/GenBank/DDBJ whole genome shotgun (WGS) entry which is preliminary data.</text>
</comment>
<evidence type="ECO:0000313" key="18">
    <source>
        <dbReference type="EMBL" id="PVD30037.1"/>
    </source>
</evidence>
<keyword evidence="7" id="KW-0732">Signal</keyword>
<dbReference type="FunFam" id="2.60.40.420:FF:000009">
    <property type="entry name" value="Ceruloplasmin"/>
    <property type="match status" value="2"/>
</dbReference>
<feature type="domain" description="Plastocyanin-like" evidence="16">
    <location>
        <begin position="963"/>
        <end position="1060"/>
    </location>
</feature>
<dbReference type="OrthoDB" id="2121828at2759"/>
<feature type="domain" description="Plastocyanin-like" evidence="16">
    <location>
        <begin position="1957"/>
        <end position="2058"/>
    </location>
</feature>
<dbReference type="EMBL" id="PZQS01000005">
    <property type="protein sequence ID" value="PVD30037.1"/>
    <property type="molecule type" value="Genomic_DNA"/>
</dbReference>
<dbReference type="STRING" id="400727.A0A2T7P9D7"/>
<name>A0A2T7P9D7_POMCA</name>
<protein>
    <submittedName>
        <fullName evidence="18">Uncharacterized protein</fullName>
    </submittedName>
</protein>
<evidence type="ECO:0000256" key="11">
    <source>
        <dbReference type="ARBA" id="ARBA00023065"/>
    </source>
</evidence>
<sequence length="2080" mass="234755">MKREWHQGVFGGTSAILLLGVLGLVQVARVSAVRREYYVAAVKEIWDYAPSGKDNMPYKSKKNNAFSQNSTSDTYLEQGPQRIGRRYKKVLYREYTDGTFTVQKPREEWMGFVGPILAGEKGDTIRVWFKNMGDRVYSMHPHGLQYKKNSEGALYQDGTSGFNKADDMVPPGEVYMYDWLVTESSSPADDDEDCLTWAYHSHVNPARDTNTGLIGILITCKPGTLSTLKHKYDKQYALLLFVTDENDSWLIDENIETFIADPSIIDKEDPDFRESNKMHGINGRVYGNLEGLTACVGDNILWHLVGFGTEVDLHTLRISGHSFSSDKHRIDSVTLNPVDFVTASTKINAVGRWRVNCNINNHLQAGMAALLDVAQCSYGHGNVFSLSRTHKYRFYYIGIDIHLWNYAPSGINRFDGTSLTEPGSPSEIYSKKDSGHIGLEYYKARYQEYTDATFTHLKKRGPDEEHLGLMGPVIRTEVNEVVAITLYNDADRPYSIHPHGAVLVKMYEGALYNDSDFSKQDDLVKPKQKVTTYWYIPENMGPGPTDPPCITRLYTSSSLDVVRDSNAGLFGPILICRRGALGKDNKQVQVDREFFLLFSKIDENESWYIDFNIQQAGLVNVNPADPEFQESNRKNGINGYIYGNLPGLDMCTGDRVSWHVLSLGSEADLHSVYFHGHDVTDFDTHRSAVPLLPGLTKTLYMHTINPGEWALVCRTNSHYTAGSIALYNVSDHCDLKREHNIGPSDVFHRPRRRYYIQAEEELWNFLPSGIDQISGQQLNDSSSDGYIFTTSDPPYLGTVYKKVRYHQYTDATFTTEILREDDEQFMGMLGPGLFYNKSNEGLSYGSNPQHTSASQGVNPGETVKYEWSVPLDYAPATGDPNCIVQAYYSAVNPPKDTNSGLLGPFVICKPGILDKRGRRQDVKKSAPLYFSIIDENESWYLEDNIRMFGTPDSASDPRFQESNLMHSINGYLYGNNPPLTIPQYELVDWQLMNLGSELDIHDVHFHGNEINVYESGIHHRDVMQLYPGIFRDVTMNATMRGKWLLHCHVHDHIKAGMETFYAVVTQVSAVVREYYVAAVEEIWNYAPSGKDNIPYISPSNDSIADTFLEQGPQRIGSQYKKIMYREYTNGSFTVQKPREEWMGFLGPILAGEKGDTISVLFKNMGPRNFSMHPHGLQYKKNSEGSAFYQDGTSIFDKADDTVPPGQQYKYEWLVTESSSPTDDDEDCLTWVYHSHVNTPRDANSGLVGILITCKPGSTLDTLAQKYRKQYALFLTVTDENESWLIDENIKLFATNASAVDKEDPDFMESNKMHGINGRLYANLEGLTACVGDTILWHLVGFGSEVDIHTLRISGHSFLSDKHRIDSVSMNPVDFMTATMEVNSEGKWRINCNVDDHINAGMVALLDVAECPYVVSKRFSLADAHTFRNYYIGIDILPWNYAPSGRNLFDGTSLTQPGSPSEIYAKKDGGHIGLNYYKAVFREYNDTSFKHPKQRGPDEVHLGLLGPVIRTEVGDVVAVTLHNNADRSYSIHPHGAVLLKMYEGALYNDSDPNKKDDLVKPKQKVTTYWFIPENMGPGPADPPCITRLYTSSSLDVVRDSNAGLVGPILICRRGALGKDNKQIQIDREYFLMFSVWDENLSWYYNFNILVSGVSIAENAESEFQESNRMHGINGYIYGNLPGLDMCTGDRVSWHVLSTGNEADVHSVYFHGHDVTDFDTRRSAVPLLPGLTKTLYMHTTNPGEWALVCRTNSHYTAGSIALYNVSDHCGLTREYNMGPNDVFNRPRRVYYIQAEEEFWDYAPFGVDNITGTPFSNPDFDGYIFTRSDPPFLGKRYKKVRYHQYTDATFTTEILREDDEQFMGILGPVIKAEYLDIIEVHFRNNASRPYSIHAQGLFYNKSYEGLAYGSNPQITSTSRGVNPGETVTYVWSVPLDYAPATGDPNCIIQAYYSGVDPQRDTNSGLAAINGYLYGNNPPITIPQYDLVDWQLMTLGSELDIHDVHFHGNEITVYESGTHHRDVTQLYPGIFRDVTMNATMPGKWLLHCHVHDHIKAGMETFYTVVKKRVTKPTTPFSFGNVDAN</sequence>
<dbReference type="GO" id="GO:0005507">
    <property type="term" value="F:copper ion binding"/>
    <property type="evidence" value="ECO:0007669"/>
    <property type="project" value="InterPro"/>
</dbReference>
<keyword evidence="6" id="KW-0479">Metal-binding</keyword>
<dbReference type="InterPro" id="IPR008972">
    <property type="entry name" value="Cupredoxin"/>
</dbReference>
<proteinExistence type="inferred from homology"/>
<evidence type="ECO:0000256" key="7">
    <source>
        <dbReference type="ARBA" id="ARBA00022729"/>
    </source>
</evidence>
<feature type="disulfide bond" evidence="15">
    <location>
        <begin position="194"/>
        <end position="220"/>
    </location>
</feature>
<dbReference type="GO" id="GO:0005886">
    <property type="term" value="C:plasma membrane"/>
    <property type="evidence" value="ECO:0007669"/>
    <property type="project" value="TreeGrafter"/>
</dbReference>
<dbReference type="GO" id="GO:0016491">
    <property type="term" value="F:oxidoreductase activity"/>
    <property type="evidence" value="ECO:0007669"/>
    <property type="project" value="UniProtKB-KW"/>
</dbReference>
<dbReference type="PANTHER" id="PTHR11709">
    <property type="entry name" value="MULTI-COPPER OXIDASE"/>
    <property type="match status" value="1"/>
</dbReference>
<reference evidence="18 19" key="1">
    <citation type="submission" date="2018-04" db="EMBL/GenBank/DDBJ databases">
        <title>The genome of golden apple snail Pomacea canaliculata provides insight into stress tolerance and invasive adaptation.</title>
        <authorList>
            <person name="Liu C."/>
            <person name="Liu B."/>
            <person name="Ren Y."/>
            <person name="Zhang Y."/>
            <person name="Wang H."/>
            <person name="Li S."/>
            <person name="Jiang F."/>
            <person name="Yin L."/>
            <person name="Zhang G."/>
            <person name="Qian W."/>
            <person name="Fan W."/>
        </authorList>
    </citation>
    <scope>NUCLEOTIDE SEQUENCE [LARGE SCALE GENOMIC DNA]</scope>
    <source>
        <strain evidence="18">SZHN2017</strain>
        <tissue evidence="18">Muscle</tissue>
    </source>
</reference>